<dbReference type="RefSeq" id="WP_155115557.1">
    <property type="nucleotide sequence ID" value="NZ_CABIHR010000007.1"/>
</dbReference>
<reference evidence="1" key="1">
    <citation type="journal article" date="2015" name="Genome Announc.">
        <title>Complete Genome Sequence of Yersinia ruckeri Strain CSF007-82, Etiologic Agent of Red Mouth Disease in Salmonid Fish.</title>
        <authorList>
            <person name="Nelson M.C."/>
            <person name="LaPatra S.E."/>
            <person name="Welch T.J."/>
            <person name="Graf J."/>
        </authorList>
    </citation>
    <scope>NUCLEOTIDE SEQUENCE</scope>
    <source>
        <strain evidence="1">CSF007-82</strain>
    </source>
</reference>
<organism evidence="1">
    <name type="scientific">Yersinia ruckeri</name>
    <dbReference type="NCBI Taxonomy" id="29486"/>
    <lineage>
        <taxon>Bacteria</taxon>
        <taxon>Pseudomonadati</taxon>
        <taxon>Pseudomonadota</taxon>
        <taxon>Gammaproteobacteria</taxon>
        <taxon>Enterobacterales</taxon>
        <taxon>Yersiniaceae</taxon>
        <taxon>Yersinia</taxon>
    </lineage>
</organism>
<protein>
    <submittedName>
        <fullName evidence="1">Uncharacterized protein</fullName>
    </submittedName>
</protein>
<proteinExistence type="predicted"/>
<dbReference type="EMBL" id="LN681231">
    <property type="protein sequence ID" value="CEK26954.1"/>
    <property type="molecule type" value="Genomic_DNA"/>
</dbReference>
<dbReference type="AlphaFoldDB" id="A0A0A8VG44"/>
<name>A0A0A8VG44_YERRU</name>
<sequence>MSNRYRIEYAVVADRAFGYHFGEWAGKGGLAEKIHCPISTPTRKMLTISMGKISKG</sequence>
<gene>
    <name evidence="1" type="ORF">CSF007_5985</name>
</gene>
<accession>A0A0A8VG44</accession>
<dbReference type="GeneID" id="66878927"/>
<evidence type="ECO:0000313" key="1">
    <source>
        <dbReference type="EMBL" id="CEK26954.1"/>
    </source>
</evidence>